<proteinExistence type="predicted"/>
<dbReference type="EMBL" id="JAQIZT010000012">
    <property type="protein sequence ID" value="KAJ6977271.1"/>
    <property type="molecule type" value="Genomic_DNA"/>
</dbReference>
<dbReference type="PANTHER" id="PTHR46890">
    <property type="entry name" value="NON-LTR RETROLELEMENT REVERSE TRANSCRIPTASE-LIKE PROTEIN-RELATED"/>
    <property type="match status" value="1"/>
</dbReference>
<dbReference type="InterPro" id="IPR052343">
    <property type="entry name" value="Retrotransposon-Effector_Assoc"/>
</dbReference>
<reference evidence="3" key="1">
    <citation type="journal article" date="2023" name="Mol. Ecol. Resour.">
        <title>Chromosome-level genome assembly of a triploid poplar Populus alba 'Berolinensis'.</title>
        <authorList>
            <person name="Chen S."/>
            <person name="Yu Y."/>
            <person name="Wang X."/>
            <person name="Wang S."/>
            <person name="Zhang T."/>
            <person name="Zhou Y."/>
            <person name="He R."/>
            <person name="Meng N."/>
            <person name="Wang Y."/>
            <person name="Liu W."/>
            <person name="Liu Z."/>
            <person name="Liu J."/>
            <person name="Guo Q."/>
            <person name="Huang H."/>
            <person name="Sederoff R.R."/>
            <person name="Wang G."/>
            <person name="Qu G."/>
            <person name="Chen S."/>
        </authorList>
    </citation>
    <scope>NUCLEOTIDE SEQUENCE</scope>
    <source>
        <strain evidence="3">SC-2020</strain>
    </source>
</reference>
<evidence type="ECO:0000259" key="2">
    <source>
        <dbReference type="Pfam" id="PF00076"/>
    </source>
</evidence>
<feature type="signal peptide" evidence="1">
    <location>
        <begin position="1"/>
        <end position="18"/>
    </location>
</feature>
<dbReference type="Pfam" id="PF00076">
    <property type="entry name" value="RRM_1"/>
    <property type="match status" value="1"/>
</dbReference>
<dbReference type="InterPro" id="IPR000504">
    <property type="entry name" value="RRM_dom"/>
</dbReference>
<keyword evidence="4" id="KW-1185">Reference proteome</keyword>
<dbReference type="Proteomes" id="UP001164929">
    <property type="component" value="Chromosome 12"/>
</dbReference>
<accession>A0AAD6Q383</accession>
<name>A0AAD6Q383_9ROSI</name>
<sequence>MLIWLLMAIEWRLTGFYGFPGRRRRRESWNLLRALSRRSNLPEAIEDCQLTDIPLEGYPNTWDRGRGHSKLGSGKCSTSLSQWGRHLATKFKAEVRECHNNIRVLRPLMDTESVQAYSRCREKLAWLLAREEYWKQRAKLFWLKEGDSNTKHFHAMTSSRRKANKLTKLIDDSDEEFKEAVFSMSPDKFIKSPGLDGLNPKFYQHFWSIIGADICVACRGWLANKEFPPLLRDTLLVLIPKCDNPQMMKELRSIALCNVLCMIIAKVSANRLKVILDDIISTTQAAFVPGRSITDNVVVGFESIHSMKRHTRGKELSHLKWTSAKRMTGVTYSVCLNGHEVGPIKHFRGLRQRDPLSPTFSSCAVRASPHCFKRLKKELLKPFGTVELVQLPLDLGTGQCKGFGFVQVGDHNLLSIAKFFCAI</sequence>
<dbReference type="GO" id="GO:0003723">
    <property type="term" value="F:RNA binding"/>
    <property type="evidence" value="ECO:0007669"/>
    <property type="project" value="InterPro"/>
</dbReference>
<keyword evidence="1" id="KW-0732">Signal</keyword>
<evidence type="ECO:0000313" key="3">
    <source>
        <dbReference type="EMBL" id="KAJ6977271.1"/>
    </source>
</evidence>
<organism evidence="3 4">
    <name type="scientific">Populus alba x Populus x berolinensis</name>
    <dbReference type="NCBI Taxonomy" id="444605"/>
    <lineage>
        <taxon>Eukaryota</taxon>
        <taxon>Viridiplantae</taxon>
        <taxon>Streptophyta</taxon>
        <taxon>Embryophyta</taxon>
        <taxon>Tracheophyta</taxon>
        <taxon>Spermatophyta</taxon>
        <taxon>Magnoliopsida</taxon>
        <taxon>eudicotyledons</taxon>
        <taxon>Gunneridae</taxon>
        <taxon>Pentapetalae</taxon>
        <taxon>rosids</taxon>
        <taxon>fabids</taxon>
        <taxon>Malpighiales</taxon>
        <taxon>Salicaceae</taxon>
        <taxon>Saliceae</taxon>
        <taxon>Populus</taxon>
    </lineage>
</organism>
<gene>
    <name evidence="3" type="ORF">NC653_029244</name>
</gene>
<protein>
    <recommendedName>
        <fullName evidence="2">RRM domain-containing protein</fullName>
    </recommendedName>
</protein>
<feature type="chain" id="PRO_5042001229" description="RRM domain-containing protein" evidence="1">
    <location>
        <begin position="19"/>
        <end position="423"/>
    </location>
</feature>
<dbReference type="InterPro" id="IPR035979">
    <property type="entry name" value="RBD_domain_sf"/>
</dbReference>
<comment type="caution">
    <text evidence="3">The sequence shown here is derived from an EMBL/GenBank/DDBJ whole genome shotgun (WGS) entry which is preliminary data.</text>
</comment>
<feature type="domain" description="RRM" evidence="2">
    <location>
        <begin position="377"/>
        <end position="408"/>
    </location>
</feature>
<dbReference type="SUPFAM" id="SSF54928">
    <property type="entry name" value="RNA-binding domain, RBD"/>
    <property type="match status" value="1"/>
</dbReference>
<evidence type="ECO:0000313" key="4">
    <source>
        <dbReference type="Proteomes" id="UP001164929"/>
    </source>
</evidence>
<evidence type="ECO:0000256" key="1">
    <source>
        <dbReference type="SAM" id="SignalP"/>
    </source>
</evidence>
<dbReference type="AlphaFoldDB" id="A0AAD6Q383"/>
<dbReference type="PANTHER" id="PTHR46890:SF48">
    <property type="entry name" value="RNA-DIRECTED DNA POLYMERASE"/>
    <property type="match status" value="1"/>
</dbReference>